<evidence type="ECO:0000256" key="1">
    <source>
        <dbReference type="SAM" id="MobiDB-lite"/>
    </source>
</evidence>
<feature type="compositionally biased region" description="Polar residues" evidence="1">
    <location>
        <begin position="43"/>
        <end position="56"/>
    </location>
</feature>
<dbReference type="EMBL" id="CP018477">
    <property type="protein sequence ID" value="ASV75261.1"/>
    <property type="molecule type" value="Genomic_DNA"/>
</dbReference>
<dbReference type="AlphaFoldDB" id="A0A286RH21"/>
<evidence type="ECO:0000313" key="2">
    <source>
        <dbReference type="EMBL" id="ASV75261.1"/>
    </source>
</evidence>
<evidence type="ECO:0000313" key="3">
    <source>
        <dbReference type="Proteomes" id="UP000215086"/>
    </source>
</evidence>
<dbReference type="PROSITE" id="PS51257">
    <property type="entry name" value="PROKAR_LIPOPROTEIN"/>
    <property type="match status" value="1"/>
</dbReference>
<reference evidence="2 3" key="1">
    <citation type="journal article" name="Front. Microbiol.">
        <title>Sugar Metabolism of the First Thermophilic Planctomycete Thermogutta terrifontis: Comparative Genomic and Transcriptomic Approaches.</title>
        <authorList>
            <person name="Elcheninov A.G."/>
            <person name="Menzel P."/>
            <person name="Gudbergsdottir S.R."/>
            <person name="Slesarev A.I."/>
            <person name="Kadnikov V.V."/>
            <person name="Krogh A."/>
            <person name="Bonch-Osmolovskaya E.A."/>
            <person name="Peng X."/>
            <person name="Kublanov I.V."/>
        </authorList>
    </citation>
    <scope>NUCLEOTIDE SEQUENCE [LARGE SCALE GENOMIC DNA]</scope>
    <source>
        <strain evidence="2 3">R1</strain>
    </source>
</reference>
<dbReference type="Proteomes" id="UP000215086">
    <property type="component" value="Chromosome"/>
</dbReference>
<feature type="region of interest" description="Disordered" evidence="1">
    <location>
        <begin position="37"/>
        <end position="73"/>
    </location>
</feature>
<feature type="compositionally biased region" description="Low complexity" evidence="1">
    <location>
        <begin position="212"/>
        <end position="224"/>
    </location>
</feature>
<dbReference type="InterPro" id="IPR032710">
    <property type="entry name" value="NTF2-like_dom_sf"/>
</dbReference>
<protein>
    <submittedName>
        <fullName evidence="2">Uncharacterized protein</fullName>
    </submittedName>
</protein>
<dbReference type="Gene3D" id="3.10.450.50">
    <property type="match status" value="1"/>
</dbReference>
<dbReference type="SUPFAM" id="SSF54427">
    <property type="entry name" value="NTF2-like"/>
    <property type="match status" value="1"/>
</dbReference>
<dbReference type="RefSeq" id="WP_095415379.1">
    <property type="nucleotide sequence ID" value="NZ_CP018477.1"/>
</dbReference>
<name>A0A286RH21_9BACT</name>
<organism evidence="2 3">
    <name type="scientific">Thermogutta terrifontis</name>
    <dbReference type="NCBI Taxonomy" id="1331910"/>
    <lineage>
        <taxon>Bacteria</taxon>
        <taxon>Pseudomonadati</taxon>
        <taxon>Planctomycetota</taxon>
        <taxon>Planctomycetia</taxon>
        <taxon>Pirellulales</taxon>
        <taxon>Thermoguttaceae</taxon>
        <taxon>Thermogutta</taxon>
    </lineage>
</organism>
<keyword evidence="3" id="KW-1185">Reference proteome</keyword>
<accession>A0A286RH21</accession>
<feature type="compositionally biased region" description="Low complexity" evidence="1">
    <location>
        <begin position="234"/>
        <end position="253"/>
    </location>
</feature>
<gene>
    <name evidence="2" type="ORF">THTE_2659</name>
</gene>
<sequence>MDGGRYTSSRSGNKTGSLKWSTVCIFAAVLVLGCQKPSPQPDGAQSTSRPAAPSSSDTEKKPAPVGQNDLKSQTADPVSAVKVFLEAVRTGDDEKVIQLFSELAREQAGKLNRQFAPVGSDTARYEVFNDVEYLAPDGARVKSTWTDLDSQGKPRTDEITWMLRKEADGWRIAGMATVIFEGEPPLLLDFENMPETLKKIELLSQEIERRAAQSQQAASQANANPVDQTTPPNAADSQPPAALPAAPVADNPAQTAQDPQPNVLRK</sequence>
<feature type="region of interest" description="Disordered" evidence="1">
    <location>
        <begin position="210"/>
        <end position="266"/>
    </location>
</feature>
<proteinExistence type="predicted"/>
<dbReference type="OrthoDB" id="292759at2"/>
<dbReference type="KEGG" id="ttf:THTE_2659"/>